<dbReference type="AlphaFoldDB" id="A0AAW9DNT2"/>
<dbReference type="InterPro" id="IPR046513">
    <property type="entry name" value="DUF6691"/>
</dbReference>
<keyword evidence="1" id="KW-0472">Membrane</keyword>
<sequence>MRRTLVAFSSGLLFGAGLLLSRMADPAKVLNFLDFTVHWDPSLAFVMVGGIAVAAVGFFIARRMAHPLFGTSFPSLPFGGVTAKLLAGAALFGTGWGLLGLCPGPAIVALPLDPTRVIVFIIPMLAGMWGVRTLAARAEAGKRQPLPVGTPAVAVQNNR</sequence>
<dbReference type="RefSeq" id="WP_319613659.1">
    <property type="nucleotide sequence ID" value="NZ_JAWXYB010000018.1"/>
</dbReference>
<dbReference type="Proteomes" id="UP001279553">
    <property type="component" value="Unassembled WGS sequence"/>
</dbReference>
<feature type="transmembrane region" description="Helical" evidence="1">
    <location>
        <begin position="117"/>
        <end position="135"/>
    </location>
</feature>
<comment type="caution">
    <text evidence="2">The sequence shown here is derived from an EMBL/GenBank/DDBJ whole genome shotgun (WGS) entry which is preliminary data.</text>
</comment>
<evidence type="ECO:0000313" key="3">
    <source>
        <dbReference type="Proteomes" id="UP001279553"/>
    </source>
</evidence>
<reference evidence="2 3" key="1">
    <citation type="submission" date="2023-11" db="EMBL/GenBank/DDBJ databases">
        <title>MicrobeMod: A computational toolkit for identifying prokaryotic methylation and restriction-modification with nanopore sequencing.</title>
        <authorList>
            <person name="Crits-Christoph A."/>
            <person name="Kang S.C."/>
            <person name="Lee H."/>
            <person name="Ostrov N."/>
        </authorList>
    </citation>
    <scope>NUCLEOTIDE SEQUENCE [LARGE SCALE GENOMIC DNA]</scope>
    <source>
        <strain evidence="2 3">DSMZ 700</strain>
    </source>
</reference>
<dbReference type="EMBL" id="JAWXYB010000018">
    <property type="protein sequence ID" value="MDX5930731.1"/>
    <property type="molecule type" value="Genomic_DNA"/>
</dbReference>
<organism evidence="2 3">
    <name type="scientific">Acidiphilium acidophilum</name>
    <name type="common">Thiobacillus acidophilus</name>
    <dbReference type="NCBI Taxonomy" id="76588"/>
    <lineage>
        <taxon>Bacteria</taxon>
        <taxon>Pseudomonadati</taxon>
        <taxon>Pseudomonadota</taxon>
        <taxon>Alphaproteobacteria</taxon>
        <taxon>Acetobacterales</taxon>
        <taxon>Acidocellaceae</taxon>
        <taxon>Acidiphilium</taxon>
    </lineage>
</organism>
<feature type="transmembrane region" description="Helical" evidence="1">
    <location>
        <begin position="42"/>
        <end position="61"/>
    </location>
</feature>
<protein>
    <submittedName>
        <fullName evidence="2">DUF6691 family protein</fullName>
    </submittedName>
</protein>
<dbReference type="Pfam" id="PF20398">
    <property type="entry name" value="DUF6691"/>
    <property type="match status" value="1"/>
</dbReference>
<keyword evidence="1" id="KW-1133">Transmembrane helix</keyword>
<name>A0AAW9DNT2_ACIAO</name>
<evidence type="ECO:0000313" key="2">
    <source>
        <dbReference type="EMBL" id="MDX5930731.1"/>
    </source>
</evidence>
<gene>
    <name evidence="2" type="ORF">SIL87_08150</name>
</gene>
<keyword evidence="3" id="KW-1185">Reference proteome</keyword>
<keyword evidence="1" id="KW-0812">Transmembrane</keyword>
<evidence type="ECO:0000256" key="1">
    <source>
        <dbReference type="SAM" id="Phobius"/>
    </source>
</evidence>
<proteinExistence type="predicted"/>
<accession>A0AAW9DNT2</accession>
<feature type="transmembrane region" description="Helical" evidence="1">
    <location>
        <begin position="73"/>
        <end position="97"/>
    </location>
</feature>